<proteinExistence type="predicted"/>
<sequence length="117" mass="12744">MARTHQGSQAPRRRQRLHANTSSSAPRLIDDHDEVFGPDPVPIGAASDLERLAQAKHLTVESSDHEFVDEESEDDMSIQELNTGEGESSEEQVSSILSKSVSGRNKGNCCRKLSIGS</sequence>
<evidence type="ECO:0000313" key="3">
    <source>
        <dbReference type="Proteomes" id="UP000029120"/>
    </source>
</evidence>
<reference evidence="3" key="1">
    <citation type="journal article" date="2015" name="Nat. Plants">
        <title>Genome expansion of Arabis alpina linked with retrotransposition and reduced symmetric DNA methylation.</title>
        <authorList>
            <person name="Willing E.M."/>
            <person name="Rawat V."/>
            <person name="Mandakova T."/>
            <person name="Maumus F."/>
            <person name="James G.V."/>
            <person name="Nordstroem K.J."/>
            <person name="Becker C."/>
            <person name="Warthmann N."/>
            <person name="Chica C."/>
            <person name="Szarzynska B."/>
            <person name="Zytnicki M."/>
            <person name="Albani M.C."/>
            <person name="Kiefer C."/>
            <person name="Bergonzi S."/>
            <person name="Castaings L."/>
            <person name="Mateos J.L."/>
            <person name="Berns M.C."/>
            <person name="Bujdoso N."/>
            <person name="Piofczyk T."/>
            <person name="de Lorenzo L."/>
            <person name="Barrero-Sicilia C."/>
            <person name="Mateos I."/>
            <person name="Piednoel M."/>
            <person name="Hagmann J."/>
            <person name="Chen-Min-Tao R."/>
            <person name="Iglesias-Fernandez R."/>
            <person name="Schuster S.C."/>
            <person name="Alonso-Blanco C."/>
            <person name="Roudier F."/>
            <person name="Carbonero P."/>
            <person name="Paz-Ares J."/>
            <person name="Davis S.J."/>
            <person name="Pecinka A."/>
            <person name="Quesneville H."/>
            <person name="Colot V."/>
            <person name="Lysak M.A."/>
            <person name="Weigel D."/>
            <person name="Coupland G."/>
            <person name="Schneeberger K."/>
        </authorList>
    </citation>
    <scope>NUCLEOTIDE SEQUENCE [LARGE SCALE GENOMIC DNA]</scope>
    <source>
        <strain evidence="3">cv. Pajares</strain>
    </source>
</reference>
<keyword evidence="3" id="KW-1185">Reference proteome</keyword>
<dbReference type="EMBL" id="CM002873">
    <property type="protein sequence ID" value="KFK34774.1"/>
    <property type="molecule type" value="Genomic_DNA"/>
</dbReference>
<feature type="region of interest" description="Disordered" evidence="1">
    <location>
        <begin position="1"/>
        <end position="42"/>
    </location>
</feature>
<name>A0A087GY22_ARAAL</name>
<evidence type="ECO:0000313" key="2">
    <source>
        <dbReference type="EMBL" id="KFK34774.1"/>
    </source>
</evidence>
<gene>
    <name evidence="2" type="ordered locus">AALP_Aa5g192000</name>
</gene>
<protein>
    <submittedName>
        <fullName evidence="2">Uncharacterized protein</fullName>
    </submittedName>
</protein>
<accession>A0A087GY22</accession>
<organism evidence="2 3">
    <name type="scientific">Arabis alpina</name>
    <name type="common">Alpine rock-cress</name>
    <dbReference type="NCBI Taxonomy" id="50452"/>
    <lineage>
        <taxon>Eukaryota</taxon>
        <taxon>Viridiplantae</taxon>
        <taxon>Streptophyta</taxon>
        <taxon>Embryophyta</taxon>
        <taxon>Tracheophyta</taxon>
        <taxon>Spermatophyta</taxon>
        <taxon>Magnoliopsida</taxon>
        <taxon>eudicotyledons</taxon>
        <taxon>Gunneridae</taxon>
        <taxon>Pentapetalae</taxon>
        <taxon>rosids</taxon>
        <taxon>malvids</taxon>
        <taxon>Brassicales</taxon>
        <taxon>Brassicaceae</taxon>
        <taxon>Arabideae</taxon>
        <taxon>Arabis</taxon>
    </lineage>
</organism>
<dbReference type="Proteomes" id="UP000029120">
    <property type="component" value="Chromosome 5"/>
</dbReference>
<feature type="compositionally biased region" description="Acidic residues" evidence="1">
    <location>
        <begin position="67"/>
        <end position="77"/>
    </location>
</feature>
<feature type="compositionally biased region" description="Polar residues" evidence="1">
    <location>
        <begin position="96"/>
        <end position="105"/>
    </location>
</feature>
<feature type="region of interest" description="Disordered" evidence="1">
    <location>
        <begin position="59"/>
        <end position="107"/>
    </location>
</feature>
<dbReference type="AlphaFoldDB" id="A0A087GY22"/>
<evidence type="ECO:0000256" key="1">
    <source>
        <dbReference type="SAM" id="MobiDB-lite"/>
    </source>
</evidence>
<dbReference type="Gramene" id="KFK34774">
    <property type="protein sequence ID" value="KFK34774"/>
    <property type="gene ID" value="AALP_AA5G192000"/>
</dbReference>